<accession>A0AAV9Z6Q0</accession>
<dbReference type="EMBL" id="JAWWNJ010000189">
    <property type="protein sequence ID" value="KAK6972288.1"/>
    <property type="molecule type" value="Genomic_DNA"/>
</dbReference>
<comment type="caution">
    <text evidence="1">The sequence shown here is derived from an EMBL/GenBank/DDBJ whole genome shotgun (WGS) entry which is preliminary data.</text>
</comment>
<proteinExistence type="predicted"/>
<name>A0AAV9Z6Q0_9AGAR</name>
<feature type="non-terminal residue" evidence="1">
    <location>
        <position position="1"/>
    </location>
</feature>
<sequence>HPCNKDRADMRHTKGELSELLNWVERHTRCSPGYCQIKRRLPGQREPQLMCRFDYPMTCREEAGVGFDSKKRIRFEPRRNDPLLNTYSQAMIL</sequence>
<dbReference type="AlphaFoldDB" id="A0AAV9Z6Q0"/>
<keyword evidence="2" id="KW-1185">Reference proteome</keyword>
<dbReference type="Proteomes" id="UP001362999">
    <property type="component" value="Unassembled WGS sequence"/>
</dbReference>
<evidence type="ECO:0000313" key="2">
    <source>
        <dbReference type="Proteomes" id="UP001362999"/>
    </source>
</evidence>
<evidence type="ECO:0000313" key="1">
    <source>
        <dbReference type="EMBL" id="KAK6972288.1"/>
    </source>
</evidence>
<feature type="non-terminal residue" evidence="1">
    <location>
        <position position="93"/>
    </location>
</feature>
<gene>
    <name evidence="1" type="ORF">R3P38DRAFT_2485351</name>
</gene>
<protein>
    <submittedName>
        <fullName evidence="1">Uncharacterized protein</fullName>
    </submittedName>
</protein>
<organism evidence="1 2">
    <name type="scientific">Favolaschia claudopus</name>
    <dbReference type="NCBI Taxonomy" id="2862362"/>
    <lineage>
        <taxon>Eukaryota</taxon>
        <taxon>Fungi</taxon>
        <taxon>Dikarya</taxon>
        <taxon>Basidiomycota</taxon>
        <taxon>Agaricomycotina</taxon>
        <taxon>Agaricomycetes</taxon>
        <taxon>Agaricomycetidae</taxon>
        <taxon>Agaricales</taxon>
        <taxon>Marasmiineae</taxon>
        <taxon>Mycenaceae</taxon>
        <taxon>Favolaschia</taxon>
    </lineage>
</organism>
<reference evidence="1 2" key="1">
    <citation type="journal article" date="2024" name="J Genomics">
        <title>Draft genome sequencing and assembly of Favolaschia claudopus CIRM-BRFM 2984 isolated from oak limbs.</title>
        <authorList>
            <person name="Navarro D."/>
            <person name="Drula E."/>
            <person name="Chaduli D."/>
            <person name="Cazenave R."/>
            <person name="Ahrendt S."/>
            <person name="Wang J."/>
            <person name="Lipzen A."/>
            <person name="Daum C."/>
            <person name="Barry K."/>
            <person name="Grigoriev I.V."/>
            <person name="Favel A."/>
            <person name="Rosso M.N."/>
            <person name="Martin F."/>
        </authorList>
    </citation>
    <scope>NUCLEOTIDE SEQUENCE [LARGE SCALE GENOMIC DNA]</scope>
    <source>
        <strain evidence="1 2">CIRM-BRFM 2984</strain>
    </source>
</reference>